<keyword evidence="2 11" id="KW-0813">Transport</keyword>
<comment type="subcellular location">
    <subcellularLocation>
        <location evidence="1 11">Cell outer membrane</location>
        <topology evidence="1 11">Multi-pass membrane protein</topology>
    </subcellularLocation>
</comment>
<evidence type="ECO:0000313" key="16">
    <source>
        <dbReference type="EMBL" id="MBF0883877.1"/>
    </source>
</evidence>
<evidence type="ECO:0000256" key="3">
    <source>
        <dbReference type="ARBA" id="ARBA00022452"/>
    </source>
</evidence>
<dbReference type="Pfam" id="PF07715">
    <property type="entry name" value="Plug"/>
    <property type="match status" value="1"/>
</dbReference>
<accession>A0ABR9YQ09</accession>
<evidence type="ECO:0000256" key="2">
    <source>
        <dbReference type="ARBA" id="ARBA00022448"/>
    </source>
</evidence>
<evidence type="ECO:0000256" key="11">
    <source>
        <dbReference type="PROSITE-ProRule" id="PRU01360"/>
    </source>
</evidence>
<dbReference type="Gene3D" id="2.40.170.20">
    <property type="entry name" value="TonB-dependent receptor, beta-barrel domain"/>
    <property type="match status" value="1"/>
</dbReference>
<evidence type="ECO:0000256" key="13">
    <source>
        <dbReference type="SAM" id="MobiDB-lite"/>
    </source>
</evidence>
<keyword evidence="4" id="KW-0410">Iron transport</keyword>
<name>A0ABR9YQ09_9PROT</name>
<dbReference type="SUPFAM" id="SSF56935">
    <property type="entry name" value="Porins"/>
    <property type="match status" value="1"/>
</dbReference>
<evidence type="ECO:0000259" key="15">
    <source>
        <dbReference type="Pfam" id="PF07715"/>
    </source>
</evidence>
<evidence type="ECO:0000256" key="7">
    <source>
        <dbReference type="ARBA" id="ARBA00023065"/>
    </source>
</evidence>
<evidence type="ECO:0000256" key="8">
    <source>
        <dbReference type="ARBA" id="ARBA00023077"/>
    </source>
</evidence>
<reference evidence="16" key="2">
    <citation type="submission" date="2020-11" db="EMBL/GenBank/DDBJ databases">
        <title>Description of novel Gluconobacter species.</title>
        <authorList>
            <person name="Cleenwerck I."/>
            <person name="Cnockaert M."/>
            <person name="Borremans W."/>
            <person name="Wieme A.D."/>
            <person name="De Vuyst L."/>
            <person name="Vandamme P."/>
        </authorList>
    </citation>
    <scope>NUCLEOTIDE SEQUENCE</scope>
    <source>
        <strain evidence="16">R-71646</strain>
    </source>
</reference>
<keyword evidence="3 11" id="KW-1134">Transmembrane beta strand</keyword>
<dbReference type="InterPro" id="IPR036942">
    <property type="entry name" value="Beta-barrel_TonB_sf"/>
</dbReference>
<protein>
    <submittedName>
        <fullName evidence="16">TonB-dependent receptor</fullName>
    </submittedName>
</protein>
<dbReference type="EMBL" id="JABCQF010000015">
    <property type="protein sequence ID" value="MBF0883877.1"/>
    <property type="molecule type" value="Genomic_DNA"/>
</dbReference>
<evidence type="ECO:0000256" key="6">
    <source>
        <dbReference type="ARBA" id="ARBA00023004"/>
    </source>
</evidence>
<keyword evidence="5 11" id="KW-0812">Transmembrane</keyword>
<evidence type="ECO:0000259" key="14">
    <source>
        <dbReference type="Pfam" id="PF00593"/>
    </source>
</evidence>
<dbReference type="InterPro" id="IPR012910">
    <property type="entry name" value="Plug_dom"/>
</dbReference>
<evidence type="ECO:0000313" key="17">
    <source>
        <dbReference type="Proteomes" id="UP000644588"/>
    </source>
</evidence>
<dbReference type="PROSITE" id="PS52016">
    <property type="entry name" value="TONB_DEPENDENT_REC_3"/>
    <property type="match status" value="1"/>
</dbReference>
<reference evidence="16" key="1">
    <citation type="submission" date="2020-04" db="EMBL/GenBank/DDBJ databases">
        <authorList>
            <person name="Sombolestani A."/>
        </authorList>
    </citation>
    <scope>NUCLEOTIDE SEQUENCE</scope>
    <source>
        <strain evidence="16">R-71646</strain>
    </source>
</reference>
<comment type="similarity">
    <text evidence="11 12">Belongs to the TonB-dependent receptor family.</text>
</comment>
<evidence type="ECO:0000256" key="9">
    <source>
        <dbReference type="ARBA" id="ARBA00023136"/>
    </source>
</evidence>
<keyword evidence="16" id="KW-0675">Receptor</keyword>
<evidence type="ECO:0000256" key="5">
    <source>
        <dbReference type="ARBA" id="ARBA00022692"/>
    </source>
</evidence>
<evidence type="ECO:0000256" key="12">
    <source>
        <dbReference type="RuleBase" id="RU003357"/>
    </source>
</evidence>
<proteinExistence type="inferred from homology"/>
<keyword evidence="8 12" id="KW-0798">TonB box</keyword>
<feature type="region of interest" description="Disordered" evidence="13">
    <location>
        <begin position="41"/>
        <end position="70"/>
    </location>
</feature>
<keyword evidence="6" id="KW-0408">Iron</keyword>
<dbReference type="Proteomes" id="UP000644588">
    <property type="component" value="Unassembled WGS sequence"/>
</dbReference>
<feature type="domain" description="TonB-dependent receptor plug" evidence="15">
    <location>
        <begin position="94"/>
        <end position="199"/>
    </location>
</feature>
<sequence length="802" mass="88588">MSNGRSQHSRRLRGLLGSASLPATFLVFVAISQHKACAAEEASSGHQANRDIPNASRHGSHATKKATAHPLTVASTSVEKIHINGQSHRHQLLQEPQSIATYSGAELRQLNVTKTTDLLGMTPGLYMTTSKLSPSQESTQLVIRGVGTNAQLEPATGIYVDGVYMPALDFDVGFMDPERVDIYKGPQNTQFSRNAEAGIVSIVTAPPGDHTVRRARVGLDSFDTLTTQLYLSGKIARNFYGSIIADYSRSDGYIKNNGKSKFPLTDPYFPNQDLISLYGSHIKLNRYTGVEQKGGFRTDLRYKPTQRLEFRLVGDYHRDNGNQNGAGPLDSCHCYNVNGDLAYQADSVNYGAALIASYTLPYAKFSTITSWRESRSDVPLDFVGDSRLTNNLQDIYSEQQSKMQEFRIESVGQRRLTWNVGFTAYKDREYTNRFYLLSDLDSPDGTQHSLYSGIWNSQVVSLRRTGYSGYGELAYAITPRLHLTAGVRYLWEDTRASGLERYVIPANNVLSAPLSSLSSWGSFNTPVLSERRWNRALPSATLSYDLASSTSVYLRYAQGYKSGSYQKAPVVPTDVSPVLPETTNTYEMGIKSQVNKNIIVELAGFDTELHNQQVDSTVVRDGITSNAITNAGASRITGFEANIGWHVTPRFEINANAAYTPSKFLDYVIHPGAGKAAVVRTGSALPSTPDWTANIRGAYTLALSTTQSLMFQANFRWVNSTYVGTNATSADPILHIPSWNQLDLKVMYHGKYWSASLYGNNVLNRYIILSKFNTFFALPSGRYIHDIVAPPANVGFDVTANF</sequence>
<evidence type="ECO:0000256" key="10">
    <source>
        <dbReference type="ARBA" id="ARBA00023237"/>
    </source>
</evidence>
<comment type="caution">
    <text evidence="16">The sequence shown here is derived from an EMBL/GenBank/DDBJ whole genome shotgun (WGS) entry which is preliminary data.</text>
</comment>
<dbReference type="PANTHER" id="PTHR32552">
    <property type="entry name" value="FERRICHROME IRON RECEPTOR-RELATED"/>
    <property type="match status" value="1"/>
</dbReference>
<dbReference type="PANTHER" id="PTHR32552:SF81">
    <property type="entry name" value="TONB-DEPENDENT OUTER MEMBRANE RECEPTOR"/>
    <property type="match status" value="1"/>
</dbReference>
<organism evidence="16 17">
    <name type="scientific">Gluconobacter potus</name>
    <dbReference type="NCBI Taxonomy" id="2724927"/>
    <lineage>
        <taxon>Bacteria</taxon>
        <taxon>Pseudomonadati</taxon>
        <taxon>Pseudomonadota</taxon>
        <taxon>Alphaproteobacteria</taxon>
        <taxon>Acetobacterales</taxon>
        <taxon>Acetobacteraceae</taxon>
        <taxon>Gluconobacter</taxon>
    </lineage>
</organism>
<keyword evidence="9 11" id="KW-0472">Membrane</keyword>
<feature type="compositionally biased region" description="Basic residues" evidence="13">
    <location>
        <begin position="58"/>
        <end position="67"/>
    </location>
</feature>
<keyword evidence="17" id="KW-1185">Reference proteome</keyword>
<dbReference type="InterPro" id="IPR000531">
    <property type="entry name" value="Beta-barrel_TonB"/>
</dbReference>
<gene>
    <name evidence="16" type="ORF">HKD31_14185</name>
</gene>
<dbReference type="RefSeq" id="WP_194265556.1">
    <property type="nucleotide sequence ID" value="NZ_JABCQF010000015.1"/>
</dbReference>
<evidence type="ECO:0000256" key="1">
    <source>
        <dbReference type="ARBA" id="ARBA00004571"/>
    </source>
</evidence>
<keyword evidence="7" id="KW-0406">Ion transport</keyword>
<feature type="domain" description="TonB-dependent receptor-like beta-barrel" evidence="14">
    <location>
        <begin position="304"/>
        <end position="762"/>
    </location>
</feature>
<keyword evidence="10 11" id="KW-0998">Cell outer membrane</keyword>
<dbReference type="Pfam" id="PF00593">
    <property type="entry name" value="TonB_dep_Rec_b-barrel"/>
    <property type="match status" value="1"/>
</dbReference>
<dbReference type="InterPro" id="IPR039426">
    <property type="entry name" value="TonB-dep_rcpt-like"/>
</dbReference>
<evidence type="ECO:0000256" key="4">
    <source>
        <dbReference type="ARBA" id="ARBA00022496"/>
    </source>
</evidence>